<dbReference type="SUPFAM" id="SSF161098">
    <property type="entry name" value="MetI-like"/>
    <property type="match status" value="1"/>
</dbReference>
<organism evidence="11 12">
    <name type="scientific">Rubritalea profundi</name>
    <dbReference type="NCBI Taxonomy" id="1658618"/>
    <lineage>
        <taxon>Bacteria</taxon>
        <taxon>Pseudomonadati</taxon>
        <taxon>Verrucomicrobiota</taxon>
        <taxon>Verrucomicrobiia</taxon>
        <taxon>Verrucomicrobiales</taxon>
        <taxon>Rubritaleaceae</taxon>
        <taxon>Rubritalea</taxon>
    </lineage>
</organism>
<dbReference type="NCBIfam" id="TIGR00974">
    <property type="entry name" value="3a0107s02c"/>
    <property type="match status" value="1"/>
</dbReference>
<evidence type="ECO:0000256" key="8">
    <source>
        <dbReference type="ARBA" id="ARBA00023136"/>
    </source>
</evidence>
<keyword evidence="8 9" id="KW-0472">Membrane</keyword>
<evidence type="ECO:0000256" key="6">
    <source>
        <dbReference type="ARBA" id="ARBA00022692"/>
    </source>
</evidence>
<dbReference type="CDD" id="cd06261">
    <property type="entry name" value="TM_PBP2"/>
    <property type="match status" value="1"/>
</dbReference>
<keyword evidence="6 9" id="KW-0812">Transmembrane</keyword>
<feature type="transmembrane region" description="Helical" evidence="9">
    <location>
        <begin position="29"/>
        <end position="50"/>
    </location>
</feature>
<evidence type="ECO:0000256" key="1">
    <source>
        <dbReference type="ARBA" id="ARBA00004651"/>
    </source>
</evidence>
<dbReference type="GO" id="GO:0005886">
    <property type="term" value="C:plasma membrane"/>
    <property type="evidence" value="ECO:0007669"/>
    <property type="project" value="UniProtKB-SubCell"/>
</dbReference>
<reference evidence="11 12" key="1">
    <citation type="submission" date="2016-12" db="EMBL/GenBank/DDBJ databases">
        <title>Study of bacterial adaptation to deep sea.</title>
        <authorList>
            <person name="Song J."/>
            <person name="Yoshizawa S."/>
            <person name="Kogure K."/>
        </authorList>
    </citation>
    <scope>NUCLEOTIDE SEQUENCE [LARGE SCALE GENOMIC DNA]</scope>
    <source>
        <strain evidence="11 12">SAORIC-165</strain>
    </source>
</reference>
<keyword evidence="7 9" id="KW-1133">Transmembrane helix</keyword>
<dbReference type="InterPro" id="IPR035906">
    <property type="entry name" value="MetI-like_sf"/>
</dbReference>
<dbReference type="PANTHER" id="PTHR43470">
    <property type="entry name" value="PHOSPHATE TRANSPORT SYSTEM PERMEASE PROTEIN PSTA-RELATED"/>
    <property type="match status" value="1"/>
</dbReference>
<evidence type="ECO:0000256" key="5">
    <source>
        <dbReference type="ARBA" id="ARBA00022475"/>
    </source>
</evidence>
<feature type="transmembrane region" description="Helical" evidence="9">
    <location>
        <begin position="160"/>
        <end position="184"/>
    </location>
</feature>
<evidence type="ECO:0000256" key="7">
    <source>
        <dbReference type="ARBA" id="ARBA00022989"/>
    </source>
</evidence>
<dbReference type="AlphaFoldDB" id="A0A2S7U6Z4"/>
<keyword evidence="5 9" id="KW-1003">Cell membrane</keyword>
<feature type="transmembrane region" description="Helical" evidence="9">
    <location>
        <begin position="219"/>
        <end position="238"/>
    </location>
</feature>
<dbReference type="GO" id="GO:0035435">
    <property type="term" value="P:phosphate ion transmembrane transport"/>
    <property type="evidence" value="ECO:0007669"/>
    <property type="project" value="InterPro"/>
</dbReference>
<evidence type="ECO:0000313" key="11">
    <source>
        <dbReference type="EMBL" id="PQJ30261.1"/>
    </source>
</evidence>
<dbReference type="PANTHER" id="PTHR43470:SF3">
    <property type="entry name" value="PHOSPHATE TRANSPORT SYSTEM PERMEASE PROTEIN PSTA-RELATED"/>
    <property type="match status" value="1"/>
</dbReference>
<feature type="domain" description="ABC transmembrane type-1" evidence="10">
    <location>
        <begin position="123"/>
        <end position="365"/>
    </location>
</feature>
<dbReference type="InterPro" id="IPR000515">
    <property type="entry name" value="MetI-like"/>
</dbReference>
<dbReference type="Gene3D" id="1.10.3720.10">
    <property type="entry name" value="MetI-like"/>
    <property type="match status" value="1"/>
</dbReference>
<name>A0A2S7U6Z4_9BACT</name>
<comment type="similarity">
    <text evidence="2 9">Belongs to the binding-protein-dependent transport system permease family. CysTW subfamily.</text>
</comment>
<dbReference type="GO" id="GO:0005315">
    <property type="term" value="F:phosphate transmembrane transporter activity"/>
    <property type="evidence" value="ECO:0007669"/>
    <property type="project" value="InterPro"/>
</dbReference>
<feature type="transmembrane region" description="Helical" evidence="9">
    <location>
        <begin position="348"/>
        <end position="368"/>
    </location>
</feature>
<sequence length="378" mass="41484">MNPPLTPSCNPFQKKKGWFQRKEMLGINLLRLATYIIIACALFIFSDIFIKGVPTLVKSEAPFINTEFFTESPQILTVWHDSAGNEYSMTQEKHDIWVIENPTIEVIDIHNYTASGGGILGPLLGTALLVTICMAIALFIGVSAAIYLSEYCGTGKLMSLIRLAILNLAGVPSIVYALFGWGVFCYMAPNYVTEISDRSLFAFSIGGGYISFEGWEQSLLAGGCTLAIMVLPVIITACEESLRAVPKGFREAAFALGATRWQTIRTAVLPYALPGVLTASVLGITRVAGETAPIMLTAAASDKSKLPTEVLADEGFWSFLTQSVQALPFHIYTLAKFPDSEYVKPMQYGSILVFLLLVMGFSLISMVLRSRIRKRNKW</sequence>
<dbReference type="EMBL" id="MQWA01000001">
    <property type="protein sequence ID" value="PQJ30261.1"/>
    <property type="molecule type" value="Genomic_DNA"/>
</dbReference>
<keyword evidence="12" id="KW-1185">Reference proteome</keyword>
<protein>
    <recommendedName>
        <fullName evidence="3 9">Phosphate transport system permease protein PstA</fullName>
    </recommendedName>
</protein>
<evidence type="ECO:0000256" key="2">
    <source>
        <dbReference type="ARBA" id="ARBA00007069"/>
    </source>
</evidence>
<evidence type="ECO:0000259" key="10">
    <source>
        <dbReference type="PROSITE" id="PS50928"/>
    </source>
</evidence>
<gene>
    <name evidence="11" type="ORF">BSZ32_04950</name>
</gene>
<feature type="transmembrane region" description="Helical" evidence="9">
    <location>
        <begin position="268"/>
        <end position="288"/>
    </location>
</feature>
<dbReference type="Proteomes" id="UP000239907">
    <property type="component" value="Unassembled WGS sequence"/>
</dbReference>
<comment type="caution">
    <text evidence="11">The sequence shown here is derived from an EMBL/GenBank/DDBJ whole genome shotgun (WGS) entry which is preliminary data.</text>
</comment>
<comment type="subcellular location">
    <subcellularLocation>
        <location evidence="1 9">Cell membrane</location>
        <topology evidence="1 9">Multi-pass membrane protein</topology>
    </subcellularLocation>
</comment>
<evidence type="ECO:0000313" key="12">
    <source>
        <dbReference type="Proteomes" id="UP000239907"/>
    </source>
</evidence>
<keyword evidence="4" id="KW-0813">Transport</keyword>
<dbReference type="InterPro" id="IPR005672">
    <property type="entry name" value="Phosphate_PstA"/>
</dbReference>
<dbReference type="Pfam" id="PF00528">
    <property type="entry name" value="BPD_transp_1"/>
    <property type="match status" value="1"/>
</dbReference>
<evidence type="ECO:0000256" key="9">
    <source>
        <dbReference type="RuleBase" id="RU363043"/>
    </source>
</evidence>
<evidence type="ECO:0000256" key="3">
    <source>
        <dbReference type="ARBA" id="ARBA00016864"/>
    </source>
</evidence>
<proteinExistence type="inferred from homology"/>
<evidence type="ECO:0000256" key="4">
    <source>
        <dbReference type="ARBA" id="ARBA00022448"/>
    </source>
</evidence>
<dbReference type="PROSITE" id="PS50928">
    <property type="entry name" value="ABC_TM1"/>
    <property type="match status" value="1"/>
</dbReference>
<accession>A0A2S7U6Z4</accession>
<feature type="transmembrane region" description="Helical" evidence="9">
    <location>
        <begin position="123"/>
        <end position="148"/>
    </location>
</feature>